<dbReference type="Gene3D" id="3.30.420.10">
    <property type="entry name" value="Ribonuclease H-like superfamily/Ribonuclease H"/>
    <property type="match status" value="1"/>
</dbReference>
<protein>
    <submittedName>
        <fullName evidence="1">Transposable element Tcb1 transposase</fullName>
    </submittedName>
</protein>
<keyword evidence="2" id="KW-1185">Reference proteome</keyword>
<gene>
    <name evidence="1" type="primary">TCB1_572</name>
    <name evidence="1" type="ORF">TNCV_3108281</name>
</gene>
<dbReference type="AlphaFoldDB" id="A0A8X6S3I0"/>
<name>A0A8X6S3I0_TRICX</name>
<dbReference type="GO" id="GO:0003676">
    <property type="term" value="F:nucleic acid binding"/>
    <property type="evidence" value="ECO:0007669"/>
    <property type="project" value="InterPro"/>
</dbReference>
<dbReference type="Proteomes" id="UP000887159">
    <property type="component" value="Unassembled WGS sequence"/>
</dbReference>
<accession>A0A8X6S3I0</accession>
<organism evidence="1 2">
    <name type="scientific">Trichonephila clavipes</name>
    <name type="common">Golden silk orbweaver</name>
    <name type="synonym">Nephila clavipes</name>
    <dbReference type="NCBI Taxonomy" id="2585209"/>
    <lineage>
        <taxon>Eukaryota</taxon>
        <taxon>Metazoa</taxon>
        <taxon>Ecdysozoa</taxon>
        <taxon>Arthropoda</taxon>
        <taxon>Chelicerata</taxon>
        <taxon>Arachnida</taxon>
        <taxon>Araneae</taxon>
        <taxon>Araneomorphae</taxon>
        <taxon>Entelegynae</taxon>
        <taxon>Araneoidea</taxon>
        <taxon>Nephilidae</taxon>
        <taxon>Trichonephila</taxon>
    </lineage>
</organism>
<dbReference type="InterPro" id="IPR036397">
    <property type="entry name" value="RNaseH_sf"/>
</dbReference>
<comment type="caution">
    <text evidence="1">The sequence shown here is derived from an EMBL/GenBank/DDBJ whole genome shotgun (WGS) entry which is preliminary data.</text>
</comment>
<sequence>MSSSIIPMKTRRAENGIARKSLSRLKRHLIVVVRKLGDGLSAQVSYISFIVAHKYQPQKQWEHVIRSEESSFTLFQTIACVVVLRSLEKAFHIDSLVRTGKHRRGSEVVGVQYLSICWSLLSSITIDHYQNILADHLDPLIQTLFPGEHPVFQDDNTPVSTSRWVKTGYMNMMMKLNI</sequence>
<proteinExistence type="predicted"/>
<evidence type="ECO:0000313" key="1">
    <source>
        <dbReference type="EMBL" id="GFY06149.1"/>
    </source>
</evidence>
<reference evidence="1" key="1">
    <citation type="submission" date="2020-08" db="EMBL/GenBank/DDBJ databases">
        <title>Multicomponent nature underlies the extraordinary mechanical properties of spider dragline silk.</title>
        <authorList>
            <person name="Kono N."/>
            <person name="Nakamura H."/>
            <person name="Mori M."/>
            <person name="Yoshida Y."/>
            <person name="Ohtoshi R."/>
            <person name="Malay A.D."/>
            <person name="Moran D.A.P."/>
            <person name="Tomita M."/>
            <person name="Numata K."/>
            <person name="Arakawa K."/>
        </authorList>
    </citation>
    <scope>NUCLEOTIDE SEQUENCE</scope>
</reference>
<evidence type="ECO:0000313" key="2">
    <source>
        <dbReference type="Proteomes" id="UP000887159"/>
    </source>
</evidence>
<dbReference type="EMBL" id="BMAU01021257">
    <property type="protein sequence ID" value="GFY06149.1"/>
    <property type="molecule type" value="Genomic_DNA"/>
</dbReference>